<accession>A0AAW4BIA9</accession>
<feature type="transmembrane region" description="Helical" evidence="1">
    <location>
        <begin position="34"/>
        <end position="53"/>
    </location>
</feature>
<dbReference type="EMBL" id="SCLC01001230">
    <property type="protein sequence ID" value="MBF4437695.1"/>
    <property type="molecule type" value="Genomic_DNA"/>
</dbReference>
<evidence type="ECO:0000256" key="1">
    <source>
        <dbReference type="SAM" id="Phobius"/>
    </source>
</evidence>
<dbReference type="AlphaFoldDB" id="A0AAW4BIA9"/>
<feature type="transmembrane region" description="Helical" evidence="1">
    <location>
        <begin position="7"/>
        <end position="28"/>
    </location>
</feature>
<evidence type="ECO:0000313" key="3">
    <source>
        <dbReference type="Proteomes" id="UP000786185"/>
    </source>
</evidence>
<protein>
    <submittedName>
        <fullName evidence="2">Uncharacterized protein</fullName>
    </submittedName>
</protein>
<name>A0AAW4BIA9_VIBAN</name>
<proteinExistence type="predicted"/>
<evidence type="ECO:0000313" key="2">
    <source>
        <dbReference type="EMBL" id="MBF4437695.1"/>
    </source>
</evidence>
<keyword evidence="1" id="KW-1133">Transmembrane helix</keyword>
<feature type="transmembrane region" description="Helical" evidence="1">
    <location>
        <begin position="58"/>
        <end position="75"/>
    </location>
</feature>
<organism evidence="2 3">
    <name type="scientific">Vibrio anguillarum</name>
    <name type="common">Listonella anguillarum</name>
    <dbReference type="NCBI Taxonomy" id="55601"/>
    <lineage>
        <taxon>Bacteria</taxon>
        <taxon>Pseudomonadati</taxon>
        <taxon>Pseudomonadota</taxon>
        <taxon>Gammaproteobacteria</taxon>
        <taxon>Vibrionales</taxon>
        <taxon>Vibrionaceae</taxon>
        <taxon>Vibrio</taxon>
    </lineage>
</organism>
<dbReference type="Proteomes" id="UP000786185">
    <property type="component" value="Unassembled WGS sequence"/>
</dbReference>
<feature type="non-terminal residue" evidence="2">
    <location>
        <position position="81"/>
    </location>
</feature>
<comment type="caution">
    <text evidence="2">The sequence shown here is derived from an EMBL/GenBank/DDBJ whole genome shotgun (WGS) entry which is preliminary data.</text>
</comment>
<sequence>MFNKGLGGLLIGVNLLWLTSLYYPMPIWWLDNLFSYPIGLMAFNALLIVIALLMSYRVLFVGSTLCALALIWFIPNSKSEI</sequence>
<keyword evidence="1" id="KW-0472">Membrane</keyword>
<keyword evidence="1" id="KW-0812">Transmembrane</keyword>
<reference evidence="2" key="1">
    <citation type="journal article" date="2021" name="PeerJ">
        <title>Analysis of 44 Vibrio anguillarum genomes reveals high genetic diversity.</title>
        <authorList>
            <person name="Hansen M.J."/>
            <person name="Dalsgaard I."/>
        </authorList>
    </citation>
    <scope>NUCLEOTIDE SEQUENCE</scope>
    <source>
        <strain evidence="2">850617-1/1</strain>
    </source>
</reference>
<gene>
    <name evidence="2" type="ORF">ERJ77_25075</name>
</gene>